<dbReference type="AlphaFoldDB" id="A0A158C062"/>
<accession>A0A158C062</accession>
<keyword evidence="2" id="KW-1185">Reference proteome</keyword>
<proteinExistence type="predicted"/>
<dbReference type="Proteomes" id="UP000054624">
    <property type="component" value="Unassembled WGS sequence"/>
</dbReference>
<organism evidence="1 2">
    <name type="scientific">Caballeronia temeraria</name>
    <dbReference type="NCBI Taxonomy" id="1777137"/>
    <lineage>
        <taxon>Bacteria</taxon>
        <taxon>Pseudomonadati</taxon>
        <taxon>Pseudomonadota</taxon>
        <taxon>Betaproteobacteria</taxon>
        <taxon>Burkholderiales</taxon>
        <taxon>Burkholderiaceae</taxon>
        <taxon>Caballeronia</taxon>
    </lineage>
</organism>
<evidence type="ECO:0000313" key="1">
    <source>
        <dbReference type="EMBL" id="SAK75745.1"/>
    </source>
</evidence>
<dbReference type="EMBL" id="FCOI02000018">
    <property type="protein sequence ID" value="SAK75745.1"/>
    <property type="molecule type" value="Genomic_DNA"/>
</dbReference>
<name>A0A158C062_9BURK</name>
<evidence type="ECO:0000313" key="2">
    <source>
        <dbReference type="Proteomes" id="UP000054624"/>
    </source>
</evidence>
<sequence>MVSLSAELDHLRQADVHIADAVHRIALQQSLIASMPAGSAQRARAETLLLTMQTTLTQFTVHRAAIVESIARLREQGTDEAR</sequence>
<reference evidence="2" key="1">
    <citation type="submission" date="2016-01" db="EMBL/GenBank/DDBJ databases">
        <authorList>
            <person name="Peeters Charlotte."/>
        </authorList>
    </citation>
    <scope>NUCLEOTIDE SEQUENCE [LARGE SCALE GENOMIC DNA]</scope>
</reference>
<dbReference type="RefSeq" id="WP_244173439.1">
    <property type="nucleotide sequence ID" value="NZ_FCOI02000018.1"/>
</dbReference>
<gene>
    <name evidence="1" type="ORF">AWB76_04957</name>
</gene>
<protein>
    <submittedName>
        <fullName evidence="1">Uncharacterized protein</fullName>
    </submittedName>
</protein>